<dbReference type="Gene3D" id="1.25.40.10">
    <property type="entry name" value="Tetratricopeptide repeat domain"/>
    <property type="match status" value="1"/>
</dbReference>
<evidence type="ECO:0000256" key="7">
    <source>
        <dbReference type="ARBA" id="ARBA00044527"/>
    </source>
</evidence>
<dbReference type="Pfam" id="PF01535">
    <property type="entry name" value="PPR"/>
    <property type="match status" value="2"/>
</dbReference>
<dbReference type="SUPFAM" id="SSF81901">
    <property type="entry name" value="HCP-like"/>
    <property type="match status" value="1"/>
</dbReference>
<keyword evidence="4" id="KW-0508">mRNA splicing</keyword>
<protein>
    <recommendedName>
        <fullName evidence="7">Mitochondrial 15S rRNA processing factor CCM1</fullName>
    </recommendedName>
</protein>
<dbReference type="NCBIfam" id="TIGR00756">
    <property type="entry name" value="PPR"/>
    <property type="match status" value="2"/>
</dbReference>
<dbReference type="OrthoDB" id="185373at2759"/>
<dbReference type="GO" id="GO:0008380">
    <property type="term" value="P:RNA splicing"/>
    <property type="evidence" value="ECO:0007669"/>
    <property type="project" value="UniProtKB-KW"/>
</dbReference>
<dbReference type="PANTHER" id="PTHR47447:SF17">
    <property type="entry name" value="OS12G0638900 PROTEIN"/>
    <property type="match status" value="1"/>
</dbReference>
<dbReference type="GO" id="GO:0005739">
    <property type="term" value="C:mitochondrion"/>
    <property type="evidence" value="ECO:0007669"/>
    <property type="project" value="UniProtKB-SubCell"/>
</dbReference>
<gene>
    <name evidence="9" type="ORF">I9W82_001807</name>
</gene>
<keyword evidence="3" id="KW-0677">Repeat</keyword>
<comment type="caution">
    <text evidence="9">The sequence shown here is derived from an EMBL/GenBank/DDBJ whole genome shotgun (WGS) entry which is preliminary data.</text>
</comment>
<evidence type="ECO:0000256" key="6">
    <source>
        <dbReference type="ARBA" id="ARBA00044511"/>
    </source>
</evidence>
<dbReference type="RefSeq" id="XP_067549043.1">
    <property type="nucleotide sequence ID" value="XM_067690593.1"/>
</dbReference>
<evidence type="ECO:0000313" key="10">
    <source>
        <dbReference type="Proteomes" id="UP000669133"/>
    </source>
</evidence>
<evidence type="ECO:0000256" key="3">
    <source>
        <dbReference type="ARBA" id="ARBA00022737"/>
    </source>
</evidence>
<comment type="subunit">
    <text evidence="6">Binds to mitochondrial small subunit 15S rRNA.</text>
</comment>
<dbReference type="InterPro" id="IPR002885">
    <property type="entry name" value="PPR_rpt"/>
</dbReference>
<evidence type="ECO:0000256" key="2">
    <source>
        <dbReference type="ARBA" id="ARBA00006192"/>
    </source>
</evidence>
<name>A0A8H7ZJE4_9ASCO</name>
<comment type="subcellular location">
    <subcellularLocation>
        <location evidence="1">Mitochondrion</location>
    </subcellularLocation>
</comment>
<dbReference type="EMBL" id="JAEOAQ010000002">
    <property type="protein sequence ID" value="KAG5419927.1"/>
    <property type="molecule type" value="Genomic_DNA"/>
</dbReference>
<reference evidence="9 10" key="1">
    <citation type="submission" date="2020-12" db="EMBL/GenBank/DDBJ databases">
        <title>Effect of drift, selection, and recombination on the evolution of hybrid genomes in Candida yeast pathogens.</title>
        <authorList>
            <person name="Mixao V."/>
            <person name="Ksiezopolska E."/>
            <person name="Saus E."/>
            <person name="Boekhout T."/>
            <person name="Gacser A."/>
            <person name="Gabaldon T."/>
        </authorList>
    </citation>
    <scope>NUCLEOTIDE SEQUENCE [LARGE SCALE GENOMIC DNA]</scope>
    <source>
        <strain evidence="9 10">BP57</strain>
    </source>
</reference>
<evidence type="ECO:0000256" key="5">
    <source>
        <dbReference type="ARBA" id="ARBA00044493"/>
    </source>
</evidence>
<proteinExistence type="inferred from homology"/>
<dbReference type="Proteomes" id="UP000669133">
    <property type="component" value="Unassembled WGS sequence"/>
</dbReference>
<dbReference type="AlphaFoldDB" id="A0A8H7ZJE4"/>
<accession>A0A8H7ZJE4</accession>
<dbReference type="PROSITE" id="PS51375">
    <property type="entry name" value="PPR"/>
    <property type="match status" value="1"/>
</dbReference>
<evidence type="ECO:0000313" key="9">
    <source>
        <dbReference type="EMBL" id="KAG5419927.1"/>
    </source>
</evidence>
<dbReference type="InterPro" id="IPR011990">
    <property type="entry name" value="TPR-like_helical_dom_sf"/>
</dbReference>
<comment type="function">
    <text evidence="5">Regulates mitochondrial small subunit maturation by controlling 15S rRNA 5'-end processing. Localizes to the 5' precursor of the 15S rRNA in a position that is subsequently occupied by mS47 in the mature yeast mtSSU. Uses structure and sequence-specific RNA recognition, binding to a single-stranded region of the precursor and specifically recognizing bases -6 to -1. The exchange of Ccm1 for mS47 is coupled to the irreversible removal of precursor rRNA that is accompanied by conformational changes of the mitoribosomal proteins uS5m and mS26. These conformational changes signal completion of 5'-end rRNA processing through protection of the mature 5'-end of the 15S rRNA and stabilization of mS47. The removal of the 5' precursor together with the dissociation of Ccm1 may be catalyzed by the 5'-3' exoribonuclease Pet127. Involved in the specific removal of group I introns in mitochondrial encoded transcripts.</text>
</comment>
<comment type="similarity">
    <text evidence="2">Belongs to the CCM1 family.</text>
</comment>
<keyword evidence="10" id="KW-1185">Reference proteome</keyword>
<evidence type="ECO:0000256" key="4">
    <source>
        <dbReference type="ARBA" id="ARBA00023187"/>
    </source>
</evidence>
<dbReference type="GeneID" id="93650436"/>
<feature type="repeat" description="PPR" evidence="8">
    <location>
        <begin position="333"/>
        <end position="367"/>
    </location>
</feature>
<evidence type="ECO:0000256" key="1">
    <source>
        <dbReference type="ARBA" id="ARBA00004173"/>
    </source>
</evidence>
<keyword evidence="4" id="KW-0507">mRNA processing</keyword>
<evidence type="ECO:0000256" key="8">
    <source>
        <dbReference type="PROSITE-ProRule" id="PRU00708"/>
    </source>
</evidence>
<sequence length="699" mass="80401">MLRLSTRMQLIRPTNLSTTTTTSAFKHSLGKRCHLFIPRGSVSTKIPQVEPLRTEDEIEDQIRTKRLLQRQKYLNNDAKSLRKLARKELHELRELTAEVSSKSREIVPEEDLSDSTTDQVYEAIQNQALLSDSKQKQTKLFFPPEINDRLGLASNYLVPTDNVDTRPRWPLVLSQLELSGGFKDLDATTIQSFVKTIPSSDLKKLIPKLMQMYKDAGVEITPKVEFLFFKALATGGTVSAKEVETMETYFEKLLQKNDHKADYYETMICAYVKTRNMKKVEKLLNTMQLKNMEITRSIFTSILQGYIYYVKDHEKAWETFNAMKFLSKKTQPNERNYTDMVFSFVKNNKLEGALDLYQEMLDNNIPLNQNVLATLARGCCKSKRFAMKSWDFIFKIYDYGWLPNLQTYESMLNVTAFEGSLDLTRALFLKMIQTNSVTSKAVLYLMMSYSKYSIGGVSKHSSIDLDERGRIFKQKVMQDVDFTEQSNGFPFLPLIVLPNNDAVLAEATAIISFMKDFQPWLLTPQLVTSFLNTCTNLGTMEGFLRHYEALTCSEVQGAPRTHTVSVIEAADKAEATSHKILRDTPIYIAALKAAAKFKNYEFTKTIIEERGLFRKTKIFQSMPQNRQYQTDFDFARALVECFKEMKLLKDALSVVLSSEERFPWSWKELGGLAGAALSIEDLQMMDEIKRVIRNNRNRR</sequence>
<dbReference type="PANTHER" id="PTHR47447">
    <property type="entry name" value="OS03G0856100 PROTEIN"/>
    <property type="match status" value="1"/>
</dbReference>
<organism evidence="9 10">
    <name type="scientific">Candida metapsilosis</name>
    <dbReference type="NCBI Taxonomy" id="273372"/>
    <lineage>
        <taxon>Eukaryota</taxon>
        <taxon>Fungi</taxon>
        <taxon>Dikarya</taxon>
        <taxon>Ascomycota</taxon>
        <taxon>Saccharomycotina</taxon>
        <taxon>Pichiomycetes</taxon>
        <taxon>Debaryomycetaceae</taxon>
        <taxon>Candida/Lodderomyces clade</taxon>
        <taxon>Candida</taxon>
    </lineage>
</organism>